<dbReference type="EMBL" id="SRRZ01000144">
    <property type="protein sequence ID" value="NQE37676.1"/>
    <property type="molecule type" value="Genomic_DNA"/>
</dbReference>
<reference evidence="2 3" key="1">
    <citation type="journal article" date="2020" name="Sci. Rep.">
        <title>A novel cyanobacterial geosmin producer, revising GeoA distribution and dispersion patterns in Bacteria.</title>
        <authorList>
            <person name="Churro C."/>
            <person name="Semedo-Aguiar A.P."/>
            <person name="Silva A.D."/>
            <person name="Pereira-Leal J.B."/>
            <person name="Leite R.B."/>
        </authorList>
    </citation>
    <scope>NUCLEOTIDE SEQUENCE [LARGE SCALE GENOMIC DNA]</scope>
    <source>
        <strain evidence="2 3">IPMA8</strain>
    </source>
</reference>
<accession>A0ABX2D4V1</accession>
<protein>
    <recommendedName>
        <fullName evidence="1">Putative restriction endonuclease domain-containing protein</fullName>
    </recommendedName>
</protein>
<name>A0ABX2D4V1_9CYAN</name>
<proteinExistence type="predicted"/>
<dbReference type="CDD" id="cd06260">
    <property type="entry name" value="DUF820-like"/>
    <property type="match status" value="1"/>
</dbReference>
<comment type="caution">
    <text evidence="2">The sequence shown here is derived from an EMBL/GenBank/DDBJ whole genome shotgun (WGS) entry which is preliminary data.</text>
</comment>
<dbReference type="InterPro" id="IPR008538">
    <property type="entry name" value="Uma2"/>
</dbReference>
<dbReference type="PANTHER" id="PTHR34107:SF2">
    <property type="entry name" value="SLL0888 PROTEIN"/>
    <property type="match status" value="1"/>
</dbReference>
<dbReference type="InterPro" id="IPR011335">
    <property type="entry name" value="Restrct_endonuc-II-like"/>
</dbReference>
<dbReference type="Pfam" id="PF05685">
    <property type="entry name" value="Uma2"/>
    <property type="match status" value="1"/>
</dbReference>
<feature type="domain" description="Putative restriction endonuclease" evidence="1">
    <location>
        <begin position="11"/>
        <end position="190"/>
    </location>
</feature>
<dbReference type="Proteomes" id="UP000702425">
    <property type="component" value="Unassembled WGS sequence"/>
</dbReference>
<evidence type="ECO:0000313" key="2">
    <source>
        <dbReference type="EMBL" id="NQE37676.1"/>
    </source>
</evidence>
<evidence type="ECO:0000259" key="1">
    <source>
        <dbReference type="Pfam" id="PF05685"/>
    </source>
</evidence>
<gene>
    <name evidence="2" type="ORF">E5S67_05451</name>
</gene>
<dbReference type="Gene3D" id="3.90.1570.10">
    <property type="entry name" value="tt1808, chain A"/>
    <property type="match status" value="1"/>
</dbReference>
<dbReference type="InterPro" id="IPR012296">
    <property type="entry name" value="Nuclease_put_TT1808"/>
</dbReference>
<sequence length="197" mass="22334">MVQAQSKKLTFDEYLNYSNDTGQRYELIDGELIALPPESEPNNFIANYLFFYLASSGLVPLRLIKTHNCEVQVAVLRSGDAANRYPDLIILEPEHIPLTATRLTITFDMLPPRFVVEVVSPGRLGRDRDYERKRAQYAARGIAEYWVIDPIEQVVTVLRLENGQYVEVGVFRDGEAIVSPMFPQLSLTVQQILSGEV</sequence>
<evidence type="ECO:0000313" key="3">
    <source>
        <dbReference type="Proteomes" id="UP000702425"/>
    </source>
</evidence>
<keyword evidence="3" id="KW-1185">Reference proteome</keyword>
<dbReference type="RefSeq" id="WP_172191905.1">
    <property type="nucleotide sequence ID" value="NZ_CAWPPK010000051.1"/>
</dbReference>
<dbReference type="SUPFAM" id="SSF52980">
    <property type="entry name" value="Restriction endonuclease-like"/>
    <property type="match status" value="1"/>
</dbReference>
<organism evidence="2 3">
    <name type="scientific">Microcoleus asticus IPMA8</name>
    <dbReference type="NCBI Taxonomy" id="2563858"/>
    <lineage>
        <taxon>Bacteria</taxon>
        <taxon>Bacillati</taxon>
        <taxon>Cyanobacteriota</taxon>
        <taxon>Cyanophyceae</taxon>
        <taxon>Oscillatoriophycideae</taxon>
        <taxon>Oscillatoriales</taxon>
        <taxon>Microcoleaceae</taxon>
        <taxon>Microcoleus</taxon>
        <taxon>Microcoleus asticus</taxon>
    </lineage>
</organism>
<dbReference type="PANTHER" id="PTHR34107">
    <property type="entry name" value="SLL0198 PROTEIN-RELATED"/>
    <property type="match status" value="1"/>
</dbReference>